<gene>
    <name evidence="1" type="ORF">EUGRSUZ_A01862</name>
</gene>
<dbReference type="EMBL" id="KK198753">
    <property type="protein sequence ID" value="KCW89579.1"/>
    <property type="molecule type" value="Genomic_DNA"/>
</dbReference>
<reference evidence="1" key="1">
    <citation type="submission" date="2013-07" db="EMBL/GenBank/DDBJ databases">
        <title>The genome of Eucalyptus grandis.</title>
        <authorList>
            <person name="Schmutz J."/>
            <person name="Hayes R."/>
            <person name="Myburg A."/>
            <person name="Tuskan G."/>
            <person name="Grattapaglia D."/>
            <person name="Rokhsar D.S."/>
        </authorList>
    </citation>
    <scope>NUCLEOTIDE SEQUENCE</scope>
    <source>
        <tissue evidence="1">Leaf extractions</tissue>
    </source>
</reference>
<dbReference type="Gramene" id="KCW89579">
    <property type="protein sequence ID" value="KCW89579"/>
    <property type="gene ID" value="EUGRSUZ_A01862"/>
</dbReference>
<organism evidence="1">
    <name type="scientific">Eucalyptus grandis</name>
    <name type="common">Flooded gum</name>
    <dbReference type="NCBI Taxonomy" id="71139"/>
    <lineage>
        <taxon>Eukaryota</taxon>
        <taxon>Viridiplantae</taxon>
        <taxon>Streptophyta</taxon>
        <taxon>Embryophyta</taxon>
        <taxon>Tracheophyta</taxon>
        <taxon>Spermatophyta</taxon>
        <taxon>Magnoliopsida</taxon>
        <taxon>eudicotyledons</taxon>
        <taxon>Gunneridae</taxon>
        <taxon>Pentapetalae</taxon>
        <taxon>rosids</taxon>
        <taxon>malvids</taxon>
        <taxon>Myrtales</taxon>
        <taxon>Myrtaceae</taxon>
        <taxon>Myrtoideae</taxon>
        <taxon>Eucalypteae</taxon>
        <taxon>Eucalyptus</taxon>
    </lineage>
</organism>
<dbReference type="AlphaFoldDB" id="A0A059DGJ3"/>
<protein>
    <submittedName>
        <fullName evidence="1">Uncharacterized protein</fullName>
    </submittedName>
</protein>
<proteinExistence type="predicted"/>
<accession>A0A059DGJ3</accession>
<name>A0A059DGJ3_EUCGR</name>
<dbReference type="InParanoid" id="A0A059DGJ3"/>
<sequence length="283" mass="30018">MRAKESITFNLYFSASARESFTDAAIAHSPLNSQLVLLVLVHVLVLLLLPKNENISLLVRVVGMQILVPHLLLHEHLLTQLPEPLIGLRRPQLVPQQHQAVALHQRRHRPHQVPHRLFDVHHVGGDHDVEGRVQGFDLVAVVPVEDGGLQGLAEDGLVALEVVAEGRHDGGDVGEDDVGEAEEVEAHAGGAAAGAELDGALAAEVEEVGVGVVGRVGAGPAVEELDEDEGAGPDGGADVHGAVVLLDGEAGVAHRELDHRRVRELHPLSLYSLSLCDCVCLSG</sequence>
<evidence type="ECO:0000313" key="1">
    <source>
        <dbReference type="EMBL" id="KCW89579.1"/>
    </source>
</evidence>